<keyword evidence="1" id="KW-0472">Membrane</keyword>
<evidence type="ECO:0000256" key="1">
    <source>
        <dbReference type="SAM" id="Phobius"/>
    </source>
</evidence>
<keyword evidence="1" id="KW-1133">Transmembrane helix</keyword>
<name>A0A7W9BAJ1_9SPHN</name>
<accession>A0A7W9BAJ1</accession>
<comment type="caution">
    <text evidence="2">The sequence shown here is derived from an EMBL/GenBank/DDBJ whole genome shotgun (WGS) entry which is preliminary data.</text>
</comment>
<gene>
    <name evidence="2" type="ORF">FHS94_000456</name>
</gene>
<evidence type="ECO:0000313" key="2">
    <source>
        <dbReference type="EMBL" id="MBB5713637.1"/>
    </source>
</evidence>
<dbReference type="Proteomes" id="UP000546200">
    <property type="component" value="Unassembled WGS sequence"/>
</dbReference>
<feature type="transmembrane region" description="Helical" evidence="1">
    <location>
        <begin position="43"/>
        <end position="62"/>
    </location>
</feature>
<keyword evidence="3" id="KW-1185">Reference proteome</keyword>
<dbReference type="RefSeq" id="WP_184054143.1">
    <property type="nucleotide sequence ID" value="NZ_JACIJK010000001.1"/>
</dbReference>
<feature type="transmembrane region" description="Helical" evidence="1">
    <location>
        <begin position="12"/>
        <end position="31"/>
    </location>
</feature>
<sequence length="87" mass="8838">MGSNGSGNPILGVLLACIIASIVLAIIGFVLRGRGSLATSRAALIWAIITILPLFGAGFFMFSKHSVEQATGVTRSGVNEPGVKGAP</sequence>
<protein>
    <submittedName>
        <fullName evidence="2">Putative membrane protein</fullName>
    </submittedName>
</protein>
<reference evidence="2 3" key="1">
    <citation type="submission" date="2020-08" db="EMBL/GenBank/DDBJ databases">
        <title>Genomic Encyclopedia of Type Strains, Phase IV (KMG-IV): sequencing the most valuable type-strain genomes for metagenomic binning, comparative biology and taxonomic classification.</title>
        <authorList>
            <person name="Goeker M."/>
        </authorList>
    </citation>
    <scope>NUCLEOTIDE SEQUENCE [LARGE SCALE GENOMIC DNA]</scope>
    <source>
        <strain evidence="2 3">DSM 100044</strain>
    </source>
</reference>
<dbReference type="AlphaFoldDB" id="A0A7W9BAJ1"/>
<proteinExistence type="predicted"/>
<keyword evidence="1" id="KW-0812">Transmembrane</keyword>
<evidence type="ECO:0000313" key="3">
    <source>
        <dbReference type="Proteomes" id="UP000546200"/>
    </source>
</evidence>
<organism evidence="2 3">
    <name type="scientific">Sphingomonas aerophila</name>
    <dbReference type="NCBI Taxonomy" id="1344948"/>
    <lineage>
        <taxon>Bacteria</taxon>
        <taxon>Pseudomonadati</taxon>
        <taxon>Pseudomonadota</taxon>
        <taxon>Alphaproteobacteria</taxon>
        <taxon>Sphingomonadales</taxon>
        <taxon>Sphingomonadaceae</taxon>
        <taxon>Sphingomonas</taxon>
    </lineage>
</organism>
<dbReference type="EMBL" id="JACIJK010000001">
    <property type="protein sequence ID" value="MBB5713637.1"/>
    <property type="molecule type" value="Genomic_DNA"/>
</dbReference>